<protein>
    <submittedName>
        <fullName evidence="2">Uncharacterized protein</fullName>
    </submittedName>
</protein>
<evidence type="ECO:0000313" key="2">
    <source>
        <dbReference type="EMBL" id="KAE8923620.1"/>
    </source>
</evidence>
<evidence type="ECO:0000313" key="3">
    <source>
        <dbReference type="Proteomes" id="UP000429523"/>
    </source>
</evidence>
<dbReference type="EMBL" id="QXGF01002728">
    <property type="protein sequence ID" value="KAE8923620.1"/>
    <property type="molecule type" value="Genomic_DNA"/>
</dbReference>
<gene>
    <name evidence="2" type="ORF">PF009_g26133</name>
</gene>
<proteinExistence type="predicted"/>
<evidence type="ECO:0000256" key="1">
    <source>
        <dbReference type="SAM" id="MobiDB-lite"/>
    </source>
</evidence>
<accession>A0A6A3DYI4</accession>
<name>A0A6A3DYI4_9STRA</name>
<organism evidence="2 3">
    <name type="scientific">Phytophthora fragariae</name>
    <dbReference type="NCBI Taxonomy" id="53985"/>
    <lineage>
        <taxon>Eukaryota</taxon>
        <taxon>Sar</taxon>
        <taxon>Stramenopiles</taxon>
        <taxon>Oomycota</taxon>
        <taxon>Peronosporomycetes</taxon>
        <taxon>Peronosporales</taxon>
        <taxon>Peronosporaceae</taxon>
        <taxon>Phytophthora</taxon>
    </lineage>
</organism>
<dbReference type="AlphaFoldDB" id="A0A6A3DYI4"/>
<sequence length="116" mass="13584">MRTGVFRLETKPQQLRYSPREAQKPNPPTTVSQADELRGHVVRLECPYELTGRDWDGPIYAELIESRHLNPGHRTPFVEDDSVRRPGWLCNLIYHSFEHDFARERRGDDQLPMTAQ</sequence>
<dbReference type="Proteomes" id="UP000429523">
    <property type="component" value="Unassembled WGS sequence"/>
</dbReference>
<feature type="region of interest" description="Disordered" evidence="1">
    <location>
        <begin position="9"/>
        <end position="32"/>
    </location>
</feature>
<comment type="caution">
    <text evidence="2">The sequence shown here is derived from an EMBL/GenBank/DDBJ whole genome shotgun (WGS) entry which is preliminary data.</text>
</comment>
<reference evidence="2 3" key="1">
    <citation type="submission" date="2018-08" db="EMBL/GenBank/DDBJ databases">
        <title>Genomic investigation of the strawberry pathogen Phytophthora fragariae indicates pathogenicity is determined by transcriptional variation in three key races.</title>
        <authorList>
            <person name="Adams T.M."/>
            <person name="Armitage A.D."/>
            <person name="Sobczyk M.K."/>
            <person name="Bates H.J."/>
            <person name="Dunwell J.M."/>
            <person name="Nellist C.F."/>
            <person name="Harrison R.J."/>
        </authorList>
    </citation>
    <scope>NUCLEOTIDE SEQUENCE [LARGE SCALE GENOMIC DNA]</scope>
    <source>
        <strain evidence="2 3">NOV-9</strain>
    </source>
</reference>